<dbReference type="GO" id="GO:0005886">
    <property type="term" value="C:plasma membrane"/>
    <property type="evidence" value="ECO:0007669"/>
    <property type="project" value="TreeGrafter"/>
</dbReference>
<feature type="domain" description="O-acyltransferase WSD1 C-terminal" evidence="2">
    <location>
        <begin position="384"/>
        <end position="481"/>
    </location>
</feature>
<dbReference type="PANTHER" id="PTHR31650:SF1">
    <property type="entry name" value="WAX ESTER SYNTHASE_DIACYLGLYCEROL ACYLTRANSFERASE 4-RELATED"/>
    <property type="match status" value="1"/>
</dbReference>
<dbReference type="Proteomes" id="UP001249851">
    <property type="component" value="Unassembled WGS sequence"/>
</dbReference>
<reference evidence="3" key="1">
    <citation type="journal article" date="2023" name="G3 (Bethesda)">
        <title>Whole genome assembly and annotation of the endangered Caribbean coral Acropora cervicornis.</title>
        <authorList>
            <person name="Selwyn J.D."/>
            <person name="Vollmer S.V."/>
        </authorList>
    </citation>
    <scope>NUCLEOTIDE SEQUENCE</scope>
    <source>
        <strain evidence="3">K2</strain>
    </source>
</reference>
<dbReference type="GO" id="GO:0008374">
    <property type="term" value="F:O-acyltransferase activity"/>
    <property type="evidence" value="ECO:0007669"/>
    <property type="project" value="InterPro"/>
</dbReference>
<feature type="transmembrane region" description="Helical" evidence="1">
    <location>
        <begin position="269"/>
        <end position="288"/>
    </location>
</feature>
<feature type="transmembrane region" description="Helical" evidence="1">
    <location>
        <begin position="66"/>
        <end position="90"/>
    </location>
</feature>
<keyword evidence="1" id="KW-0812">Transmembrane</keyword>
<keyword evidence="4" id="KW-1185">Reference proteome</keyword>
<dbReference type="InterPro" id="IPR045034">
    <property type="entry name" value="O-acyltransferase_WSD1-like"/>
</dbReference>
<dbReference type="InterPro" id="IPR009721">
    <property type="entry name" value="O-acyltransferase_WSD1_C"/>
</dbReference>
<dbReference type="Pfam" id="PF06974">
    <property type="entry name" value="WS_DGAT_C"/>
    <property type="match status" value="1"/>
</dbReference>
<reference evidence="3" key="2">
    <citation type="journal article" date="2023" name="Science">
        <title>Genomic signatures of disease resistance in endangered staghorn corals.</title>
        <authorList>
            <person name="Vollmer S.V."/>
            <person name="Selwyn J.D."/>
            <person name="Despard B.A."/>
            <person name="Roesel C.L."/>
        </authorList>
    </citation>
    <scope>NUCLEOTIDE SEQUENCE</scope>
    <source>
        <strain evidence="3">K2</strain>
    </source>
</reference>
<evidence type="ECO:0000259" key="2">
    <source>
        <dbReference type="Pfam" id="PF06974"/>
    </source>
</evidence>
<comment type="caution">
    <text evidence="3">The sequence shown here is derived from an EMBL/GenBank/DDBJ whole genome shotgun (WGS) entry which is preliminary data.</text>
</comment>
<dbReference type="PANTHER" id="PTHR31650">
    <property type="entry name" value="O-ACYLTRANSFERASE (WSD1-LIKE) FAMILY PROTEIN"/>
    <property type="match status" value="1"/>
</dbReference>
<sequence length="522" mass="59819">MCSTQDGCWAYPPRNHCLNRTSPIDRLATNNARLMSKRLSHPADRSNFLVRIVVFFAIWITHTLFFVLFVAVVILVVPLCYCLRGIMFYYSLRRNHRSEKLTKMPGSEAVWLRSCVNDEMPIPITNIFFIFDGQITMDEVHNFVRVNLLPQGKLSKSKTRLLKLKHFPVRVMTGYGWKELDDFNINNHVSERIDNALIPMELKETAQMLDGESLEIMWRVLLFPNFRESEHTGILIQVHESIADVFPSTRVVLESLGYKTVFLKKQCFLLGRVATLLSACFTGPLVIIKRLLMRKTDQFFTTDLESKDSSLHATWSRAVDLKSIKRIKDVTRTKVDIILLSCVAGAIRAYLQKSKAINPDDIRVCIRTDLRPQHTKLNLDNQFSLAFINLPVGTEAMRRLINFLINKVPCTVTQIPGPNTPVYLNGKMAKMMACWTPRKTENGLSICLTHHGGQVHLGLVSHHSQINNCSLLIAEFEREVADLVSHLGKRALPSHLRWRYKLTNQQSNEVFEDREAMEEADV</sequence>
<evidence type="ECO:0000256" key="1">
    <source>
        <dbReference type="SAM" id="Phobius"/>
    </source>
</evidence>
<dbReference type="GO" id="GO:0019432">
    <property type="term" value="P:triglyceride biosynthetic process"/>
    <property type="evidence" value="ECO:0007669"/>
    <property type="project" value="TreeGrafter"/>
</dbReference>
<proteinExistence type="predicted"/>
<evidence type="ECO:0000313" key="4">
    <source>
        <dbReference type="Proteomes" id="UP001249851"/>
    </source>
</evidence>
<gene>
    <name evidence="3" type="ORF">P5673_011127</name>
</gene>
<accession>A0AAD9QPP6</accession>
<keyword evidence="1" id="KW-0472">Membrane</keyword>
<organism evidence="3 4">
    <name type="scientific">Acropora cervicornis</name>
    <name type="common">Staghorn coral</name>
    <dbReference type="NCBI Taxonomy" id="6130"/>
    <lineage>
        <taxon>Eukaryota</taxon>
        <taxon>Metazoa</taxon>
        <taxon>Cnidaria</taxon>
        <taxon>Anthozoa</taxon>
        <taxon>Hexacorallia</taxon>
        <taxon>Scleractinia</taxon>
        <taxon>Astrocoeniina</taxon>
        <taxon>Acroporidae</taxon>
        <taxon>Acropora</taxon>
    </lineage>
</organism>
<feature type="transmembrane region" description="Helical" evidence="1">
    <location>
        <begin position="43"/>
        <end position="60"/>
    </location>
</feature>
<keyword evidence="1" id="KW-1133">Transmembrane helix</keyword>
<protein>
    <recommendedName>
        <fullName evidence="2">O-acyltransferase WSD1 C-terminal domain-containing protein</fullName>
    </recommendedName>
</protein>
<evidence type="ECO:0000313" key="3">
    <source>
        <dbReference type="EMBL" id="KAK2565198.1"/>
    </source>
</evidence>
<dbReference type="AlphaFoldDB" id="A0AAD9QPP6"/>
<name>A0AAD9QPP6_ACRCE</name>
<dbReference type="EMBL" id="JARQWQ010000020">
    <property type="protein sequence ID" value="KAK2565198.1"/>
    <property type="molecule type" value="Genomic_DNA"/>
</dbReference>